<gene>
    <name evidence="1" type="ORF">BT96DRAFT_743918</name>
</gene>
<protein>
    <submittedName>
        <fullName evidence="1">Uncharacterized protein</fullName>
    </submittedName>
</protein>
<keyword evidence="2" id="KW-1185">Reference proteome</keyword>
<feature type="non-terminal residue" evidence="1">
    <location>
        <position position="61"/>
    </location>
</feature>
<accession>A0A6A4H1X9</accession>
<sequence length="61" mass="6706">CSRSTSSANFVFFTQICKISRQSVGPGITMTTSRSNQPNRRRAGSIECGRLVAAMMTTFEQ</sequence>
<feature type="non-terminal residue" evidence="1">
    <location>
        <position position="1"/>
    </location>
</feature>
<proteinExistence type="predicted"/>
<evidence type="ECO:0000313" key="1">
    <source>
        <dbReference type="EMBL" id="KAE9391355.1"/>
    </source>
</evidence>
<dbReference type="AlphaFoldDB" id="A0A6A4H1X9"/>
<dbReference type="OrthoDB" id="3017868at2759"/>
<reference evidence="1" key="1">
    <citation type="journal article" date="2019" name="Environ. Microbiol.">
        <title>Fungal ecological strategies reflected in gene transcription - a case study of two litter decomposers.</title>
        <authorList>
            <person name="Barbi F."/>
            <person name="Kohler A."/>
            <person name="Barry K."/>
            <person name="Baskaran P."/>
            <person name="Daum C."/>
            <person name="Fauchery L."/>
            <person name="Ihrmark K."/>
            <person name="Kuo A."/>
            <person name="LaButti K."/>
            <person name="Lipzen A."/>
            <person name="Morin E."/>
            <person name="Grigoriev I.V."/>
            <person name="Henrissat B."/>
            <person name="Lindahl B."/>
            <person name="Martin F."/>
        </authorList>
    </citation>
    <scope>NUCLEOTIDE SEQUENCE</scope>
    <source>
        <strain evidence="1">JB14</strain>
    </source>
</reference>
<organism evidence="1 2">
    <name type="scientific">Gymnopus androsaceus JB14</name>
    <dbReference type="NCBI Taxonomy" id="1447944"/>
    <lineage>
        <taxon>Eukaryota</taxon>
        <taxon>Fungi</taxon>
        <taxon>Dikarya</taxon>
        <taxon>Basidiomycota</taxon>
        <taxon>Agaricomycotina</taxon>
        <taxon>Agaricomycetes</taxon>
        <taxon>Agaricomycetidae</taxon>
        <taxon>Agaricales</taxon>
        <taxon>Marasmiineae</taxon>
        <taxon>Omphalotaceae</taxon>
        <taxon>Gymnopus</taxon>
    </lineage>
</organism>
<dbReference type="EMBL" id="ML769627">
    <property type="protein sequence ID" value="KAE9391355.1"/>
    <property type="molecule type" value="Genomic_DNA"/>
</dbReference>
<evidence type="ECO:0000313" key="2">
    <source>
        <dbReference type="Proteomes" id="UP000799118"/>
    </source>
</evidence>
<dbReference type="Proteomes" id="UP000799118">
    <property type="component" value="Unassembled WGS sequence"/>
</dbReference>
<name>A0A6A4H1X9_9AGAR</name>